<dbReference type="InterPro" id="IPR012910">
    <property type="entry name" value="Plug_dom"/>
</dbReference>
<dbReference type="Gene3D" id="2.170.130.10">
    <property type="entry name" value="TonB-dependent receptor, plug domain"/>
    <property type="match status" value="1"/>
</dbReference>
<keyword evidence="9 10" id="KW-0998">Cell outer membrane</keyword>
<dbReference type="PANTHER" id="PTHR32552">
    <property type="entry name" value="FERRICHROME IRON RECEPTOR-RELATED"/>
    <property type="match status" value="1"/>
</dbReference>
<dbReference type="GO" id="GO:0015891">
    <property type="term" value="P:siderophore transport"/>
    <property type="evidence" value="ECO:0007669"/>
    <property type="project" value="InterPro"/>
</dbReference>
<feature type="domain" description="TonB-dependent receptor plug" evidence="13">
    <location>
        <begin position="82"/>
        <end position="185"/>
    </location>
</feature>
<protein>
    <submittedName>
        <fullName evidence="14">Iron complex outermembrane recepter protein</fullName>
    </submittedName>
</protein>
<dbReference type="InterPro" id="IPR039426">
    <property type="entry name" value="TonB-dep_rcpt-like"/>
</dbReference>
<feature type="domain" description="TonB-dependent receptor-like beta-barrel" evidence="12">
    <location>
        <begin position="270"/>
        <end position="713"/>
    </location>
</feature>
<proteinExistence type="inferred from homology"/>
<evidence type="ECO:0000256" key="9">
    <source>
        <dbReference type="ARBA" id="ARBA00023237"/>
    </source>
</evidence>
<dbReference type="EMBL" id="BBQY01000035">
    <property type="protein sequence ID" value="GBH32307.1"/>
    <property type="molecule type" value="Genomic_DNA"/>
</dbReference>
<dbReference type="Gene3D" id="2.40.170.20">
    <property type="entry name" value="TonB-dependent receptor, beta-barrel domain"/>
    <property type="match status" value="1"/>
</dbReference>
<dbReference type="InterPro" id="IPR037066">
    <property type="entry name" value="Plug_dom_sf"/>
</dbReference>
<dbReference type="Pfam" id="PF00593">
    <property type="entry name" value="TonB_dep_Rec_b-barrel"/>
    <property type="match status" value="1"/>
</dbReference>
<evidence type="ECO:0000256" key="5">
    <source>
        <dbReference type="ARBA" id="ARBA00022692"/>
    </source>
</evidence>
<dbReference type="Proteomes" id="UP000290975">
    <property type="component" value="Unassembled WGS sequence"/>
</dbReference>
<evidence type="ECO:0000256" key="6">
    <source>
        <dbReference type="ARBA" id="ARBA00023077"/>
    </source>
</evidence>
<organism evidence="14 15">
    <name type="scientific">Sphingobium xenophagum</name>
    <dbReference type="NCBI Taxonomy" id="121428"/>
    <lineage>
        <taxon>Bacteria</taxon>
        <taxon>Pseudomonadati</taxon>
        <taxon>Pseudomonadota</taxon>
        <taxon>Alphaproteobacteria</taxon>
        <taxon>Sphingomonadales</taxon>
        <taxon>Sphingomonadaceae</taxon>
        <taxon>Sphingobium</taxon>
    </lineage>
</organism>
<keyword evidence="8" id="KW-0675">Receptor</keyword>
<dbReference type="InterPro" id="IPR010105">
    <property type="entry name" value="TonB_sidphr_rcpt"/>
</dbReference>
<dbReference type="AlphaFoldDB" id="A0A401J6Q5"/>
<keyword evidence="4 10" id="KW-1134">Transmembrane beta strand</keyword>
<dbReference type="NCBIfam" id="TIGR01783">
    <property type="entry name" value="TonB-siderophor"/>
    <property type="match status" value="1"/>
</dbReference>
<dbReference type="GO" id="GO:0015344">
    <property type="term" value="F:siderophore uptake transmembrane transporter activity"/>
    <property type="evidence" value="ECO:0007669"/>
    <property type="project" value="TreeGrafter"/>
</dbReference>
<comment type="caution">
    <text evidence="14">The sequence shown here is derived from an EMBL/GenBank/DDBJ whole genome shotgun (WGS) entry which is preliminary data.</text>
</comment>
<dbReference type="STRING" id="1192759.GCA_000277525_00988"/>
<dbReference type="CDD" id="cd01347">
    <property type="entry name" value="ligand_gated_channel"/>
    <property type="match status" value="1"/>
</dbReference>
<reference evidence="14 15" key="1">
    <citation type="submission" date="2014-12" db="EMBL/GenBank/DDBJ databases">
        <title>Whole genome sequencing of Sphingobium xenophagum OW59.</title>
        <authorList>
            <person name="Ohta Y."/>
            <person name="Nishi S."/>
            <person name="Hatada Y."/>
        </authorList>
    </citation>
    <scope>NUCLEOTIDE SEQUENCE [LARGE SCALE GENOMIC DNA]</scope>
    <source>
        <strain evidence="14 15">OW59</strain>
    </source>
</reference>
<comment type="subcellular location">
    <subcellularLocation>
        <location evidence="1 10">Cell outer membrane</location>
        <topology evidence="1 10">Multi-pass membrane protein</topology>
    </subcellularLocation>
</comment>
<evidence type="ECO:0000256" key="2">
    <source>
        <dbReference type="ARBA" id="ARBA00009810"/>
    </source>
</evidence>
<dbReference type="GO" id="GO:0038023">
    <property type="term" value="F:signaling receptor activity"/>
    <property type="evidence" value="ECO:0007669"/>
    <property type="project" value="InterPro"/>
</dbReference>
<dbReference type="Pfam" id="PF07715">
    <property type="entry name" value="Plug"/>
    <property type="match status" value="1"/>
</dbReference>
<dbReference type="PANTHER" id="PTHR32552:SF90">
    <property type="entry name" value="METAL-PSEUDOPALINE RECEPTOR CNTO"/>
    <property type="match status" value="1"/>
</dbReference>
<dbReference type="PROSITE" id="PS52016">
    <property type="entry name" value="TONB_DEPENDENT_REC_3"/>
    <property type="match status" value="1"/>
</dbReference>
<comment type="similarity">
    <text evidence="2 10 11">Belongs to the TonB-dependent receptor family.</text>
</comment>
<evidence type="ECO:0000256" key="8">
    <source>
        <dbReference type="ARBA" id="ARBA00023170"/>
    </source>
</evidence>
<evidence type="ECO:0000313" key="15">
    <source>
        <dbReference type="Proteomes" id="UP000290975"/>
    </source>
</evidence>
<dbReference type="InterPro" id="IPR000531">
    <property type="entry name" value="Beta-barrel_TonB"/>
</dbReference>
<dbReference type="InterPro" id="IPR036942">
    <property type="entry name" value="Beta-barrel_TonB_sf"/>
</dbReference>
<evidence type="ECO:0000256" key="11">
    <source>
        <dbReference type="RuleBase" id="RU003357"/>
    </source>
</evidence>
<evidence type="ECO:0000256" key="3">
    <source>
        <dbReference type="ARBA" id="ARBA00022448"/>
    </source>
</evidence>
<evidence type="ECO:0000256" key="4">
    <source>
        <dbReference type="ARBA" id="ARBA00022452"/>
    </source>
</evidence>
<evidence type="ECO:0000259" key="13">
    <source>
        <dbReference type="Pfam" id="PF07715"/>
    </source>
</evidence>
<keyword evidence="3 10" id="KW-0813">Transport</keyword>
<dbReference type="GO" id="GO:0009279">
    <property type="term" value="C:cell outer membrane"/>
    <property type="evidence" value="ECO:0007669"/>
    <property type="project" value="UniProtKB-SubCell"/>
</dbReference>
<keyword evidence="5 10" id="KW-0812">Transmembrane</keyword>
<evidence type="ECO:0000256" key="10">
    <source>
        <dbReference type="PROSITE-ProRule" id="PRU01360"/>
    </source>
</evidence>
<name>A0A401J6Q5_SPHXE</name>
<accession>A0A401J6Q5</accession>
<dbReference type="SUPFAM" id="SSF56935">
    <property type="entry name" value="Porins"/>
    <property type="match status" value="1"/>
</dbReference>
<evidence type="ECO:0000259" key="12">
    <source>
        <dbReference type="Pfam" id="PF00593"/>
    </source>
</evidence>
<gene>
    <name evidence="14" type="ORF">MBESOW_P3539</name>
</gene>
<keyword evidence="6 11" id="KW-0798">TonB box</keyword>
<evidence type="ECO:0000256" key="1">
    <source>
        <dbReference type="ARBA" id="ARBA00004571"/>
    </source>
</evidence>
<keyword evidence="7 10" id="KW-0472">Membrane</keyword>
<keyword evidence="15" id="KW-1185">Reference proteome</keyword>
<evidence type="ECO:0000256" key="7">
    <source>
        <dbReference type="ARBA" id="ARBA00023136"/>
    </source>
</evidence>
<sequence>MTGATVRVGNENPSAPFAGRSEQRFFKGDFIMRPFSTLRLALIASTATIALPSAAIAQAPAAESSDIVVTGLKRQYFGDTPVKEIPQAVQFLEGELLDDLNITRLDTALELASGVSKQNNFGGLWDSFAIRGFAGDENFPSGFLVNGFNGGRGYGGPRDASNVERIEVLKGPNSALFGRGEPGGTINIVSKKPTFKEGGSFSVAGGKWNTYRVEGDYNLPITDMVAVRLTGAVEDAESFRDTVKTRKYVLNPSFLAKLSDKTIFTYELEYVNQEVPFERGVVAIPTVTANGITYDLGAIPNTRFLGNPNDGPTKVEVLGHQAQLQHDLSDDWVVMLGAGYKDTSFKGFSSDPELVLGRQRIDNDGRTLTRQRRYRDYSTTHMVFRGEISGKAQTGSIVHNIRVGADWDKFEIDTFQTRYRPVAADQSYSIDIFNPDYAIPAPVPNVVIQNADEVQKAWGVYAQDQIEITEQFKVRFGGRYDHFSQNIDLRLNNTNPKKSYSKFSPMAGLVFEPTSSVSLYASYGKGFRPNSGVGFDGQPFEPEISTSYEVGAKFITPDGRLTSTISLYKMKKSNVLSTDPANPGFSKPVGSADSKGVEFDVNAKLPAGFELFLTYAYTDAGWATNVFDPNFGLPILKGDPLINIPKHQGNILLFKNFSIGDHQAMLGGGVNHVGKRLGETATTFFLPSYTIAKLMGSVTINDQFKLSANVDNLFDKKYYASSYAALWIQPGMPRSFTIRGTFNF</sequence>
<evidence type="ECO:0000313" key="14">
    <source>
        <dbReference type="EMBL" id="GBH32307.1"/>
    </source>
</evidence>